<comment type="caution">
    <text evidence="5">The sequence shown here is derived from an EMBL/GenBank/DDBJ whole genome shotgun (WGS) entry which is preliminary data.</text>
</comment>
<protein>
    <submittedName>
        <fullName evidence="5">P-loop containing nucleoside triphosphate hydrolase protein</fullName>
    </submittedName>
</protein>
<gene>
    <name evidence="5" type="ORF">RCL2_001517300</name>
</gene>
<sequence>MSFSFNCLLLGETSFEKIFQVTVPKYIIFDDTKVLIRDTQVGQFKSYILSKKKYKFSIDDPDVRNLWKVEINIDDENKFKDVFTVEDIKRRREEL</sequence>
<reference evidence="5" key="1">
    <citation type="submission" date="2019-10" db="EMBL/GenBank/DDBJ databases">
        <title>Conservation and host-specific expression of non-tandemly repeated heterogenous ribosome RNA gene in arbuscular mycorrhizal fungi.</title>
        <authorList>
            <person name="Maeda T."/>
            <person name="Kobayashi Y."/>
            <person name="Nakagawa T."/>
            <person name="Ezawa T."/>
            <person name="Yamaguchi K."/>
            <person name="Bino T."/>
            <person name="Nishimoto Y."/>
            <person name="Shigenobu S."/>
            <person name="Kawaguchi M."/>
        </authorList>
    </citation>
    <scope>NUCLEOTIDE SEQUENCE</scope>
    <source>
        <strain evidence="5">HR1</strain>
    </source>
</reference>
<dbReference type="Proteomes" id="UP000615446">
    <property type="component" value="Unassembled WGS sequence"/>
</dbReference>
<proteinExistence type="predicted"/>
<dbReference type="OrthoDB" id="2338803at2759"/>
<organism evidence="5 6">
    <name type="scientific">Rhizophagus clarus</name>
    <dbReference type="NCBI Taxonomy" id="94130"/>
    <lineage>
        <taxon>Eukaryota</taxon>
        <taxon>Fungi</taxon>
        <taxon>Fungi incertae sedis</taxon>
        <taxon>Mucoromycota</taxon>
        <taxon>Glomeromycotina</taxon>
        <taxon>Glomeromycetes</taxon>
        <taxon>Glomerales</taxon>
        <taxon>Glomeraceae</taxon>
        <taxon>Rhizophagus</taxon>
    </lineage>
</organism>
<keyword evidence="3" id="KW-0964">Secreted</keyword>
<feature type="domain" description="Crinkler effector protein N-terminal" evidence="4">
    <location>
        <begin position="4"/>
        <end position="80"/>
    </location>
</feature>
<dbReference type="GO" id="GO:0005576">
    <property type="term" value="C:extracellular region"/>
    <property type="evidence" value="ECO:0007669"/>
    <property type="project" value="UniProtKB-SubCell"/>
</dbReference>
<dbReference type="EMBL" id="BLAL01000176">
    <property type="protein sequence ID" value="GES88203.1"/>
    <property type="molecule type" value="Genomic_DNA"/>
</dbReference>
<name>A0A8H3QQA2_9GLOM</name>
<keyword evidence="5" id="KW-0378">Hydrolase</keyword>
<evidence type="ECO:0000256" key="2">
    <source>
        <dbReference type="ARBA" id="ARBA00004613"/>
    </source>
</evidence>
<evidence type="ECO:0000259" key="4">
    <source>
        <dbReference type="Pfam" id="PF20147"/>
    </source>
</evidence>
<dbReference type="GO" id="GO:0043657">
    <property type="term" value="C:host cell"/>
    <property type="evidence" value="ECO:0007669"/>
    <property type="project" value="UniProtKB-SubCell"/>
</dbReference>
<accession>A0A8H3QQA2</accession>
<evidence type="ECO:0000313" key="6">
    <source>
        <dbReference type="Proteomes" id="UP000615446"/>
    </source>
</evidence>
<comment type="subcellular location">
    <subcellularLocation>
        <location evidence="1">Host cell</location>
    </subcellularLocation>
    <subcellularLocation>
        <location evidence="2">Secreted</location>
    </subcellularLocation>
</comment>
<evidence type="ECO:0000313" key="5">
    <source>
        <dbReference type="EMBL" id="GES88203.1"/>
    </source>
</evidence>
<dbReference type="AlphaFoldDB" id="A0A8H3QQA2"/>
<evidence type="ECO:0000256" key="3">
    <source>
        <dbReference type="ARBA" id="ARBA00022525"/>
    </source>
</evidence>
<dbReference type="Pfam" id="PF20147">
    <property type="entry name" value="Crinkler"/>
    <property type="match status" value="1"/>
</dbReference>
<evidence type="ECO:0000256" key="1">
    <source>
        <dbReference type="ARBA" id="ARBA00004340"/>
    </source>
</evidence>
<dbReference type="InterPro" id="IPR045379">
    <property type="entry name" value="Crinkler_N"/>
</dbReference>
<dbReference type="GO" id="GO:0016787">
    <property type="term" value="F:hydrolase activity"/>
    <property type="evidence" value="ECO:0007669"/>
    <property type="project" value="UniProtKB-KW"/>
</dbReference>